<feature type="compositionally biased region" description="Basic residues" evidence="2">
    <location>
        <begin position="41"/>
        <end position="56"/>
    </location>
</feature>
<evidence type="ECO:0000313" key="4">
    <source>
        <dbReference type="EMBL" id="KAF5177875.1"/>
    </source>
</evidence>
<reference evidence="4 5" key="1">
    <citation type="submission" date="2020-06" db="EMBL/GenBank/DDBJ databases">
        <title>Transcriptomic and genomic resources for Thalictrum thalictroides and T. hernandezii: Facilitating candidate gene discovery in an emerging model plant lineage.</title>
        <authorList>
            <person name="Arias T."/>
            <person name="Riano-Pachon D.M."/>
            <person name="Di Stilio V.S."/>
        </authorList>
    </citation>
    <scope>NUCLEOTIDE SEQUENCE [LARGE SCALE GENOMIC DNA]</scope>
    <source>
        <strain evidence="5">cv. WT478/WT964</strain>
        <tissue evidence="4">Leaves</tissue>
    </source>
</reference>
<dbReference type="PROSITE" id="PS50158">
    <property type="entry name" value="ZF_CCHC"/>
    <property type="match status" value="1"/>
</dbReference>
<feature type="region of interest" description="Disordered" evidence="2">
    <location>
        <begin position="166"/>
        <end position="185"/>
    </location>
</feature>
<comment type="caution">
    <text evidence="4">The sequence shown here is derived from an EMBL/GenBank/DDBJ whole genome shotgun (WGS) entry which is preliminary data.</text>
</comment>
<name>A0A7J6V0U5_THATH</name>
<feature type="region of interest" description="Disordered" evidence="2">
    <location>
        <begin position="41"/>
        <end position="131"/>
    </location>
</feature>
<dbReference type="Proteomes" id="UP000554482">
    <property type="component" value="Unassembled WGS sequence"/>
</dbReference>
<dbReference type="AlphaFoldDB" id="A0A7J6V0U5"/>
<dbReference type="SUPFAM" id="SSF57756">
    <property type="entry name" value="Retrovirus zinc finger-like domains"/>
    <property type="match status" value="1"/>
</dbReference>
<evidence type="ECO:0000259" key="3">
    <source>
        <dbReference type="PROSITE" id="PS50158"/>
    </source>
</evidence>
<feature type="non-terminal residue" evidence="4">
    <location>
        <position position="203"/>
    </location>
</feature>
<accession>A0A7J6V0U5</accession>
<dbReference type="InterPro" id="IPR001878">
    <property type="entry name" value="Znf_CCHC"/>
</dbReference>
<evidence type="ECO:0000256" key="1">
    <source>
        <dbReference type="PROSITE-ProRule" id="PRU00047"/>
    </source>
</evidence>
<dbReference type="GO" id="GO:0003676">
    <property type="term" value="F:nucleic acid binding"/>
    <property type="evidence" value="ECO:0007669"/>
    <property type="project" value="InterPro"/>
</dbReference>
<gene>
    <name evidence="4" type="ORF">FRX31_032538</name>
</gene>
<proteinExistence type="predicted"/>
<sequence>MTLSLLGTMPIQPRKLMRNTLKELMGPDMWQPTKYEVIHPPLKRRKPGRPKKARRREMHEDHGGTKKVLTRKGKTVKCKNCGQPGHNKRSCRNAQVAPATGSKRKEPSTTTGSKRKEPSTTTNSEGASTVVERLTKLPIRRGTSNSGNVIEMNIDARLERLPVRRGDKSVGNTSKVTNRRKGKDKAPGGFGILPVADGAIYVR</sequence>
<dbReference type="GO" id="GO:0008270">
    <property type="term" value="F:zinc ion binding"/>
    <property type="evidence" value="ECO:0007669"/>
    <property type="project" value="UniProtKB-KW"/>
</dbReference>
<keyword evidence="1" id="KW-0479">Metal-binding</keyword>
<dbReference type="Gene3D" id="4.10.60.10">
    <property type="entry name" value="Zinc finger, CCHC-type"/>
    <property type="match status" value="1"/>
</dbReference>
<dbReference type="EMBL" id="JABWDY010040797">
    <property type="protein sequence ID" value="KAF5177875.1"/>
    <property type="molecule type" value="Genomic_DNA"/>
</dbReference>
<evidence type="ECO:0000313" key="5">
    <source>
        <dbReference type="Proteomes" id="UP000554482"/>
    </source>
</evidence>
<keyword evidence="1" id="KW-0863">Zinc-finger</keyword>
<keyword evidence="5" id="KW-1185">Reference proteome</keyword>
<dbReference type="InterPro" id="IPR036875">
    <property type="entry name" value="Znf_CCHC_sf"/>
</dbReference>
<feature type="compositionally biased region" description="Basic residues" evidence="2">
    <location>
        <begin position="68"/>
        <end position="77"/>
    </location>
</feature>
<feature type="domain" description="CCHC-type" evidence="3">
    <location>
        <begin position="77"/>
        <end position="93"/>
    </location>
</feature>
<keyword evidence="1" id="KW-0862">Zinc</keyword>
<protein>
    <recommendedName>
        <fullName evidence="3">CCHC-type domain-containing protein</fullName>
    </recommendedName>
</protein>
<organism evidence="4 5">
    <name type="scientific">Thalictrum thalictroides</name>
    <name type="common">Rue-anemone</name>
    <name type="synonym">Anemone thalictroides</name>
    <dbReference type="NCBI Taxonomy" id="46969"/>
    <lineage>
        <taxon>Eukaryota</taxon>
        <taxon>Viridiplantae</taxon>
        <taxon>Streptophyta</taxon>
        <taxon>Embryophyta</taxon>
        <taxon>Tracheophyta</taxon>
        <taxon>Spermatophyta</taxon>
        <taxon>Magnoliopsida</taxon>
        <taxon>Ranunculales</taxon>
        <taxon>Ranunculaceae</taxon>
        <taxon>Thalictroideae</taxon>
        <taxon>Thalictrum</taxon>
    </lineage>
</organism>
<evidence type="ECO:0000256" key="2">
    <source>
        <dbReference type="SAM" id="MobiDB-lite"/>
    </source>
</evidence>